<dbReference type="InterPro" id="IPR009571">
    <property type="entry name" value="SUR7/Rim9-like_fungi"/>
</dbReference>
<dbReference type="Pfam" id="PF06687">
    <property type="entry name" value="SUR7"/>
    <property type="match status" value="1"/>
</dbReference>
<evidence type="ECO:0000256" key="1">
    <source>
        <dbReference type="SAM" id="Phobius"/>
    </source>
</evidence>
<name>A0AAV9ZXX1_9AGAR</name>
<comment type="caution">
    <text evidence="3">The sequence shown here is derived from an EMBL/GenBank/DDBJ whole genome shotgun (WGS) entry which is preliminary data.</text>
</comment>
<organism evidence="3 4">
    <name type="scientific">Favolaschia claudopus</name>
    <dbReference type="NCBI Taxonomy" id="2862362"/>
    <lineage>
        <taxon>Eukaryota</taxon>
        <taxon>Fungi</taxon>
        <taxon>Dikarya</taxon>
        <taxon>Basidiomycota</taxon>
        <taxon>Agaricomycotina</taxon>
        <taxon>Agaricomycetes</taxon>
        <taxon>Agaricomycetidae</taxon>
        <taxon>Agaricales</taxon>
        <taxon>Marasmiineae</taxon>
        <taxon>Mycenaceae</taxon>
        <taxon>Favolaschia</taxon>
    </lineage>
</organism>
<dbReference type="GO" id="GO:0005886">
    <property type="term" value="C:plasma membrane"/>
    <property type="evidence" value="ECO:0007669"/>
    <property type="project" value="InterPro"/>
</dbReference>
<dbReference type="PANTHER" id="PTHR28013:SF4">
    <property type="entry name" value="MARVEL DOMAIN-CONTAINING PROTEIN"/>
    <property type="match status" value="1"/>
</dbReference>
<dbReference type="GO" id="GO:0035838">
    <property type="term" value="C:growing cell tip"/>
    <property type="evidence" value="ECO:0007669"/>
    <property type="project" value="TreeGrafter"/>
</dbReference>
<feature type="chain" id="PRO_5043664951" description="Pali-domain-containing protein" evidence="2">
    <location>
        <begin position="25"/>
        <end position="216"/>
    </location>
</feature>
<keyword evidence="1" id="KW-1133">Transmembrane helix</keyword>
<keyword evidence="1" id="KW-0812">Transmembrane</keyword>
<dbReference type="EMBL" id="JAWWNJ010000099">
    <property type="protein sequence ID" value="KAK6996092.1"/>
    <property type="molecule type" value="Genomic_DNA"/>
</dbReference>
<dbReference type="Proteomes" id="UP001362999">
    <property type="component" value="Unassembled WGS sequence"/>
</dbReference>
<feature type="transmembrane region" description="Helical" evidence="1">
    <location>
        <begin position="174"/>
        <end position="196"/>
    </location>
</feature>
<feature type="transmembrane region" description="Helical" evidence="1">
    <location>
        <begin position="139"/>
        <end position="162"/>
    </location>
</feature>
<dbReference type="GO" id="GO:0032153">
    <property type="term" value="C:cell division site"/>
    <property type="evidence" value="ECO:0007669"/>
    <property type="project" value="TreeGrafter"/>
</dbReference>
<gene>
    <name evidence="3" type="ORF">R3P38DRAFT_3629167</name>
</gene>
<proteinExistence type="predicted"/>
<dbReference type="AlphaFoldDB" id="A0AAV9ZXX1"/>
<reference evidence="3 4" key="1">
    <citation type="journal article" date="2024" name="J Genomics">
        <title>Draft genome sequencing and assembly of Favolaschia claudopus CIRM-BRFM 2984 isolated from oak limbs.</title>
        <authorList>
            <person name="Navarro D."/>
            <person name="Drula E."/>
            <person name="Chaduli D."/>
            <person name="Cazenave R."/>
            <person name="Ahrendt S."/>
            <person name="Wang J."/>
            <person name="Lipzen A."/>
            <person name="Daum C."/>
            <person name="Barry K."/>
            <person name="Grigoriev I.V."/>
            <person name="Favel A."/>
            <person name="Rosso M.N."/>
            <person name="Martin F."/>
        </authorList>
    </citation>
    <scope>NUCLEOTIDE SEQUENCE [LARGE SCALE GENOMIC DNA]</scope>
    <source>
        <strain evidence="3 4">CIRM-BRFM 2984</strain>
    </source>
</reference>
<dbReference type="PANTHER" id="PTHR28013">
    <property type="entry name" value="PROTEIN DCV1-RELATED"/>
    <property type="match status" value="1"/>
</dbReference>
<keyword evidence="2" id="KW-0732">Signal</keyword>
<keyword evidence="4" id="KW-1185">Reference proteome</keyword>
<evidence type="ECO:0000256" key="2">
    <source>
        <dbReference type="SAM" id="SignalP"/>
    </source>
</evidence>
<feature type="signal peptide" evidence="2">
    <location>
        <begin position="1"/>
        <end position="24"/>
    </location>
</feature>
<evidence type="ECO:0000313" key="4">
    <source>
        <dbReference type="Proteomes" id="UP001362999"/>
    </source>
</evidence>
<evidence type="ECO:0008006" key="5">
    <source>
        <dbReference type="Google" id="ProtNLM"/>
    </source>
</evidence>
<dbReference type="InterPro" id="IPR051380">
    <property type="entry name" value="pH-response_reg_palI/RIM9"/>
</dbReference>
<sequence>MFQLTPFITCVVFLLLLLTLCGLASTLLNSSARTSVTFGVWGYCVSGEDIRIFGINHDATKKCSGRYLGYTFDDTVQTTSGVPGFEGKTRKSVSKALTASLSLHPIGNNNSRRARLHFIPISLFILRRNDHVALQSLSLIQIGIGILAAIITTIALLVDCIVVDAAQRTISGHIVTVTWGNAVWMTLTAAILLWVVNMEAMTKTLTRRQRHGAAPR</sequence>
<keyword evidence="1" id="KW-0472">Membrane</keyword>
<accession>A0AAV9ZXX1</accession>
<protein>
    <recommendedName>
        <fullName evidence="5">Pali-domain-containing protein</fullName>
    </recommendedName>
</protein>
<evidence type="ECO:0000313" key="3">
    <source>
        <dbReference type="EMBL" id="KAK6996092.1"/>
    </source>
</evidence>